<dbReference type="SUPFAM" id="SSF53335">
    <property type="entry name" value="S-adenosyl-L-methionine-dependent methyltransferases"/>
    <property type="match status" value="1"/>
</dbReference>
<evidence type="ECO:0000313" key="3">
    <source>
        <dbReference type="Proteomes" id="UP000218615"/>
    </source>
</evidence>
<dbReference type="CDD" id="cd02440">
    <property type="entry name" value="AdoMet_MTases"/>
    <property type="match status" value="1"/>
</dbReference>
<dbReference type="GO" id="GO:0032259">
    <property type="term" value="P:methylation"/>
    <property type="evidence" value="ECO:0007669"/>
    <property type="project" value="UniProtKB-KW"/>
</dbReference>
<keyword evidence="2" id="KW-0808">Transferase</keyword>
<dbReference type="EMBL" id="FZMP01000203">
    <property type="protein sequence ID" value="SNQ62007.1"/>
    <property type="molecule type" value="Genomic_DNA"/>
</dbReference>
<keyword evidence="2" id="KW-0489">Methyltransferase</keyword>
<sequence length="173" mass="19453">MHLQTGYQVIDLGCGSGTDTIPLAEFVGPAGKVIGVDTDNQMIVTANKKAKEAGVADRVIHKHYDAISLPCDSNYFDSCRTERLFQHVLNPEKVLSEMVRITKPGGWIVAADSDHSTLSIDNSVTDVEWRMRRFRTDKFKSGYAGRQLYRLFKQQNLADIIVEIFPFFQLTTP</sequence>
<accession>A0A284VS47</accession>
<dbReference type="AlphaFoldDB" id="A0A284VS47"/>
<dbReference type="OrthoDB" id="1018at2157"/>
<evidence type="ECO:0000313" key="2">
    <source>
        <dbReference type="EMBL" id="SNQ62007.1"/>
    </source>
</evidence>
<dbReference type="InterPro" id="IPR025714">
    <property type="entry name" value="Methyltranfer_dom"/>
</dbReference>
<proteinExistence type="predicted"/>
<reference evidence="3" key="1">
    <citation type="submission" date="2017-06" db="EMBL/GenBank/DDBJ databases">
        <authorList>
            <person name="Cremers G."/>
        </authorList>
    </citation>
    <scope>NUCLEOTIDE SEQUENCE [LARGE SCALE GENOMIC DNA]</scope>
</reference>
<keyword evidence="3" id="KW-1185">Reference proteome</keyword>
<dbReference type="Gene3D" id="3.40.50.150">
    <property type="entry name" value="Vaccinia Virus protein VP39"/>
    <property type="match status" value="1"/>
</dbReference>
<name>A0A284VS47_9EURY</name>
<dbReference type="Pfam" id="PF13847">
    <property type="entry name" value="Methyltransf_31"/>
    <property type="match status" value="1"/>
</dbReference>
<dbReference type="GO" id="GO:0008168">
    <property type="term" value="F:methyltransferase activity"/>
    <property type="evidence" value="ECO:0007669"/>
    <property type="project" value="UniProtKB-KW"/>
</dbReference>
<dbReference type="PANTHER" id="PTHR43591:SF24">
    <property type="entry name" value="2-METHOXY-6-POLYPRENYL-1,4-BENZOQUINOL METHYLASE, MITOCHONDRIAL"/>
    <property type="match status" value="1"/>
</dbReference>
<dbReference type="InterPro" id="IPR029063">
    <property type="entry name" value="SAM-dependent_MTases_sf"/>
</dbReference>
<gene>
    <name evidence="2" type="ORF">MNV_560053</name>
</gene>
<dbReference type="Proteomes" id="UP000218615">
    <property type="component" value="Unassembled WGS sequence"/>
</dbReference>
<feature type="domain" description="Methyltransferase" evidence="1">
    <location>
        <begin position="5"/>
        <end position="119"/>
    </location>
</feature>
<evidence type="ECO:0000259" key="1">
    <source>
        <dbReference type="Pfam" id="PF13847"/>
    </source>
</evidence>
<protein>
    <submittedName>
        <fullName evidence="2">Methyltransferase type 11</fullName>
    </submittedName>
</protein>
<dbReference type="PANTHER" id="PTHR43591">
    <property type="entry name" value="METHYLTRANSFERASE"/>
    <property type="match status" value="1"/>
</dbReference>
<organism evidence="2 3">
    <name type="scientific">Candidatus Methanoperedens nitratireducens</name>
    <dbReference type="NCBI Taxonomy" id="1392998"/>
    <lineage>
        <taxon>Archaea</taxon>
        <taxon>Methanobacteriati</taxon>
        <taxon>Methanobacteriota</taxon>
        <taxon>Stenosarchaea group</taxon>
        <taxon>Methanomicrobia</taxon>
        <taxon>Methanosarcinales</taxon>
        <taxon>ANME-2 cluster</taxon>
        <taxon>Candidatus Methanoperedentaceae</taxon>
        <taxon>Candidatus Methanoperedens</taxon>
    </lineage>
</organism>